<feature type="domain" description="GST C-terminal" evidence="3">
    <location>
        <begin position="87"/>
        <end position="206"/>
    </location>
</feature>
<dbReference type="SFLD" id="SFLDG00358">
    <property type="entry name" value="Main_(cytGST)"/>
    <property type="match status" value="1"/>
</dbReference>
<dbReference type="EMBL" id="CDSF01000090">
    <property type="protein sequence ID" value="CEO99226.1"/>
    <property type="molecule type" value="Genomic_DNA"/>
</dbReference>
<evidence type="ECO:0008006" key="8">
    <source>
        <dbReference type="Google" id="ProtNLM"/>
    </source>
</evidence>
<dbReference type="InterPro" id="IPR005955">
    <property type="entry name" value="GST_Zeta"/>
</dbReference>
<dbReference type="SFLD" id="SFLDS00019">
    <property type="entry name" value="Glutathione_Transferase_(cytos"/>
    <property type="match status" value="1"/>
</dbReference>
<dbReference type="GO" id="GO:0005737">
    <property type="term" value="C:cytoplasm"/>
    <property type="evidence" value="ECO:0007669"/>
    <property type="project" value="InterPro"/>
</dbReference>
<dbReference type="Proteomes" id="UP000039324">
    <property type="component" value="Unassembled WGS sequence"/>
</dbReference>
<dbReference type="InterPro" id="IPR034330">
    <property type="entry name" value="GST_Zeta_C"/>
</dbReference>
<geneLocation type="mitochondrion" evidence="5"/>
<gene>
    <name evidence="4" type="ORF">PBRA_001132</name>
    <name evidence="5" type="ORF">PLBR_LOCUS4451</name>
</gene>
<feature type="domain" description="GST N-terminal" evidence="2">
    <location>
        <begin position="2"/>
        <end position="82"/>
    </location>
</feature>
<dbReference type="SUPFAM" id="SSF52833">
    <property type="entry name" value="Thioredoxin-like"/>
    <property type="match status" value="1"/>
</dbReference>
<dbReference type="Gene3D" id="1.20.1050.10">
    <property type="match status" value="1"/>
</dbReference>
<dbReference type="Pfam" id="PF13417">
    <property type="entry name" value="GST_N_3"/>
    <property type="match status" value="1"/>
</dbReference>
<dbReference type="SUPFAM" id="SSF47616">
    <property type="entry name" value="GST C-terminal domain-like"/>
    <property type="match status" value="1"/>
</dbReference>
<dbReference type="PANTHER" id="PTHR42673">
    <property type="entry name" value="MALEYLACETOACETATE ISOMERASE"/>
    <property type="match status" value="1"/>
</dbReference>
<dbReference type="PROSITE" id="PS50405">
    <property type="entry name" value="GST_CTER"/>
    <property type="match status" value="1"/>
</dbReference>
<evidence type="ECO:0000259" key="2">
    <source>
        <dbReference type="PROSITE" id="PS50404"/>
    </source>
</evidence>
<dbReference type="OrthoDB" id="202840at2759"/>
<reference evidence="5 7" key="2">
    <citation type="submission" date="2018-03" db="EMBL/GenBank/DDBJ databases">
        <authorList>
            <person name="Fogelqvist J."/>
        </authorList>
    </citation>
    <scope>NUCLEOTIDE SEQUENCE [LARGE SCALE GENOMIC DNA]</scope>
</reference>
<dbReference type="InterPro" id="IPR010987">
    <property type="entry name" value="Glutathione-S-Trfase_C-like"/>
</dbReference>
<evidence type="ECO:0000259" key="3">
    <source>
        <dbReference type="PROSITE" id="PS50405"/>
    </source>
</evidence>
<dbReference type="PROSITE" id="PS50404">
    <property type="entry name" value="GST_NTER"/>
    <property type="match status" value="1"/>
</dbReference>
<dbReference type="InterPro" id="IPR004045">
    <property type="entry name" value="Glutathione_S-Trfase_N"/>
</dbReference>
<dbReference type="GO" id="GO:0004364">
    <property type="term" value="F:glutathione transferase activity"/>
    <property type="evidence" value="ECO:0007669"/>
    <property type="project" value="TreeGrafter"/>
</dbReference>
<dbReference type="InterPro" id="IPR036282">
    <property type="entry name" value="Glutathione-S-Trfase_C_sf"/>
</dbReference>
<comment type="similarity">
    <text evidence="1">Belongs to the GST superfamily. Zeta family.</text>
</comment>
<dbReference type="FunFam" id="1.20.1050.10:FF:000010">
    <property type="entry name" value="Maleylacetoacetate isomerase isoform 1"/>
    <property type="match status" value="1"/>
</dbReference>
<evidence type="ECO:0000313" key="5">
    <source>
        <dbReference type="EMBL" id="SPQ97236.1"/>
    </source>
</evidence>
<dbReference type="GO" id="GO:0006749">
    <property type="term" value="P:glutathione metabolic process"/>
    <property type="evidence" value="ECO:0007669"/>
    <property type="project" value="TreeGrafter"/>
</dbReference>
<evidence type="ECO:0000313" key="4">
    <source>
        <dbReference type="EMBL" id="CEO99226.1"/>
    </source>
</evidence>
<dbReference type="STRING" id="37360.A0A0G4IVY6"/>
<dbReference type="Proteomes" id="UP000290189">
    <property type="component" value="Unassembled WGS sequence"/>
</dbReference>
<proteinExistence type="inferred from homology"/>
<keyword evidence="5" id="KW-0496">Mitochondrion</keyword>
<keyword evidence="6" id="KW-1185">Reference proteome</keyword>
<sequence>MTAVRLFSYWRSSCSYRVRIALALKSIPYEYVAVNLVQGCQNDETVMDSPMHQVPVLQIDDRNLHESLAIVEYLEETRPAHPLLPTDPYLRSVARRQALMIVADIQPIQNLRVLRKQTGDAKEWATFWIENGFQALEKEVSKTAGKYCIGDNVTIADVCLIPQVYNARRFSIDMSKYPTLLRVATALEGLPAFVKAHPDNQPDAIKE</sequence>
<dbReference type="CDD" id="cd03191">
    <property type="entry name" value="GST_C_Zeta"/>
    <property type="match status" value="1"/>
</dbReference>
<evidence type="ECO:0000313" key="6">
    <source>
        <dbReference type="Proteomes" id="UP000039324"/>
    </source>
</evidence>
<dbReference type="Pfam" id="PF14497">
    <property type="entry name" value="GST_C_3"/>
    <property type="match status" value="1"/>
</dbReference>
<dbReference type="InterPro" id="IPR036249">
    <property type="entry name" value="Thioredoxin-like_sf"/>
</dbReference>
<dbReference type="InterPro" id="IPR004046">
    <property type="entry name" value="GST_C"/>
</dbReference>
<evidence type="ECO:0000256" key="1">
    <source>
        <dbReference type="ARBA" id="ARBA00010007"/>
    </source>
</evidence>
<dbReference type="GO" id="GO:0016034">
    <property type="term" value="F:maleylacetoacetate isomerase activity"/>
    <property type="evidence" value="ECO:0007669"/>
    <property type="project" value="TreeGrafter"/>
</dbReference>
<dbReference type="EMBL" id="OVEO01000007">
    <property type="protein sequence ID" value="SPQ97236.1"/>
    <property type="molecule type" value="Genomic_DNA"/>
</dbReference>
<dbReference type="GO" id="GO:0006559">
    <property type="term" value="P:L-phenylalanine catabolic process"/>
    <property type="evidence" value="ECO:0007669"/>
    <property type="project" value="TreeGrafter"/>
</dbReference>
<name>A0A0G4IVY6_PLABS</name>
<organism evidence="4 6">
    <name type="scientific">Plasmodiophora brassicae</name>
    <name type="common">Clubroot disease agent</name>
    <dbReference type="NCBI Taxonomy" id="37360"/>
    <lineage>
        <taxon>Eukaryota</taxon>
        <taxon>Sar</taxon>
        <taxon>Rhizaria</taxon>
        <taxon>Endomyxa</taxon>
        <taxon>Phytomyxea</taxon>
        <taxon>Plasmodiophorida</taxon>
        <taxon>Plasmodiophoridae</taxon>
        <taxon>Plasmodiophora</taxon>
    </lineage>
</organism>
<accession>A0A0G4IVY6</accession>
<dbReference type="Gene3D" id="3.40.30.10">
    <property type="entry name" value="Glutaredoxin"/>
    <property type="match status" value="1"/>
</dbReference>
<reference evidence="4 6" key="1">
    <citation type="submission" date="2015-02" db="EMBL/GenBank/DDBJ databases">
        <authorList>
            <person name="Chooi Y.-H."/>
        </authorList>
    </citation>
    <scope>NUCLEOTIDE SEQUENCE [LARGE SCALE GENOMIC DNA]</scope>
    <source>
        <strain evidence="4">E3</strain>
    </source>
</reference>
<dbReference type="NCBIfam" id="TIGR01262">
    <property type="entry name" value="maiA"/>
    <property type="match status" value="1"/>
</dbReference>
<dbReference type="PANTHER" id="PTHR42673:SF4">
    <property type="entry name" value="MALEYLACETOACETATE ISOMERASE"/>
    <property type="match status" value="1"/>
</dbReference>
<dbReference type="InterPro" id="IPR040079">
    <property type="entry name" value="Glutathione_S-Trfase"/>
</dbReference>
<protein>
    <recommendedName>
        <fullName evidence="8">Maleylacetoacetate isomerase</fullName>
    </recommendedName>
</protein>
<evidence type="ECO:0000313" key="7">
    <source>
        <dbReference type="Proteomes" id="UP000290189"/>
    </source>
</evidence>
<dbReference type="AlphaFoldDB" id="A0A0G4IVY6"/>